<keyword evidence="3" id="KW-1185">Reference proteome</keyword>
<dbReference type="GO" id="GO:0042254">
    <property type="term" value="P:ribosome biogenesis"/>
    <property type="evidence" value="ECO:0007669"/>
    <property type="project" value="TreeGrafter"/>
</dbReference>
<dbReference type="RefSeq" id="XP_023932077.1">
    <property type="nucleotide sequence ID" value="XM_024076309.1"/>
</dbReference>
<sequence length="1500" mass="169277">MLQSNLFNKPCSGLHLKLKDRFLPWESKLKLARFVWASKGVVIPNKEQYVIDWLTGALLNKKKWHVVDENLLPMWALLAELLQILERGQTHGVLLKPSFVQTLTDMFTTTNKNAAYKSCLRHVTCCSRIVLETSSYCHVVASRFETVLQLLNSYVLMLLQRFSKVNDSHGEDQHLFLHVLDLLLTRYSILQRQHANQKQVFHAVVDGALVNFVLLLQSLRLSSKMSIAQKLQDIIMAAIYHKDHQSQFSLYMSILQGEADTKTQLPKLQEDMFMKLKTATEKLMSCLEIQHQQEAVLNFISMLYEGFLASIGTSSTATQGFAMLKHLCDHFGIISQDSPIPAQMRISTLASLLEVIHRKDVYNAVTDNSSGGHQIKWLQGLVDFLLSNFQSVPSWYKSVSSLLQISTATIQTKLQQVFEVGWLNTGDMLDPPTTAAQDLLFCDIITLHEKLRRVHKLIGTLLQVLRAHDRHAQLPGGFVEKFSQCVAQLPQGQTVDIWASIQDEVSSFWVNNLHLATFPTVCELYHLCLHHARLFDYSVTGQTTKRVSILTEEMKTKILLPMLEKIEGKKQDSVWSSVLLLSHAWGDVSLLSSIYKQQSITMETSLHGYLTQQQWSDIAQKIMKKKWPCSQLLMQMLSLQSLRYHLLYGSSMTGSSTELLSNLAEESVSLAVTSWEELEVAVWDGRVPSLSKSNLPVAQWQLVVSNLPLLIPYLSSATIHRLASLMVGAALREEEDSEGSPVKAISVPFMTGSVCHEMAPLHGYFVSEVFAKIAQCLRSARVPGGKIVKKRKLFWDECADVLDTAAVTEAKDSGKENTRAVEKVNQLLKERSTLPWFKYDIKTVLECLQVLKMMPIEHLESSLKISCLTSLLALILTTQTDHTVKTQPEDKAMSTALFNSCLDIVVIITDQWPGVWSVARIEVLDALCWIMTIADSKIIMGQYGSVDFQEELNQRHLVESLVRGIRTEEQISLAKDLLKEDRQTHMWLVFTEKLTKQLLKLLKKPNMDSTLESACVACLKQVEFQVSNAIKEAAECSECPTFALRLDAYCALLHGGRLQENNENISAMCQRCLRLLEEDESNHDILQSCLNFIKSVSEVTIDEELVDSAWKSCLTCYRRLFASQESGDQETANQESGDTKAVSQESRNLKTTKLKSGEKETTNQNTGVEESESGKSSFCNTGKMLSKKDVGELKTSQTICEFEEKQLQQVRDLLLEVLVTMLQKCSVEQFQSLLHDLMARTTYPFTPSVLYVWTTLVDRELEETKLPSLAVSVQNLNLLLQGVALDLQTKTPLQQGAGLLPVLQFVTKVLSQKKIFLSSQSVLVCLHSCLYVPLKDLQDHTQFFEIHKATYDVLNALLIDHAKVLYGAIPVFQQAVRSFMEAILEVGWQKQYGNCAVRGEEDVVGCALLADRLFSLMISHKSEFSKVVMYLVADYVHYLQRGTLRPAVKKVLVSAMCKLLSICDQHSIAVLHTALSQGAKEIFKGLYQEYEKYHKYTGRV</sequence>
<dbReference type="STRING" id="7574.A0A2R2MPY9"/>
<dbReference type="PANTHER" id="PTHR15682">
    <property type="entry name" value="UNHEALTHY RIBOSOME BIOGENESIS PROTEIN 2 HOMOLOG"/>
    <property type="match status" value="1"/>
</dbReference>
<feature type="region of interest" description="Disordered" evidence="1">
    <location>
        <begin position="1127"/>
        <end position="1177"/>
    </location>
</feature>
<evidence type="ECO:0000313" key="4">
    <source>
        <dbReference type="RefSeq" id="XP_023932077.1"/>
    </source>
</evidence>
<dbReference type="GeneID" id="106178798"/>
<feature type="domain" description="Nucleolar 27S pre-rRNA processing Urb2/Npa2 C-terminal" evidence="2">
    <location>
        <begin position="1302"/>
        <end position="1498"/>
    </location>
</feature>
<feature type="compositionally biased region" description="Polar residues" evidence="1">
    <location>
        <begin position="1162"/>
        <end position="1177"/>
    </location>
</feature>
<feature type="compositionally biased region" description="Polar residues" evidence="1">
    <location>
        <begin position="1127"/>
        <end position="1151"/>
    </location>
</feature>
<dbReference type="Proteomes" id="UP000085678">
    <property type="component" value="Unplaced"/>
</dbReference>
<gene>
    <name evidence="4" type="primary">LOC106178798</name>
</gene>
<dbReference type="InterPro" id="IPR052609">
    <property type="entry name" value="Ribosome_Biogenesis_Reg"/>
</dbReference>
<reference evidence="4" key="1">
    <citation type="submission" date="2025-08" db="UniProtKB">
        <authorList>
            <consortium name="RefSeq"/>
        </authorList>
    </citation>
    <scope>IDENTIFICATION</scope>
    <source>
        <tissue evidence="4">Gonads</tissue>
    </source>
</reference>
<evidence type="ECO:0000313" key="3">
    <source>
        <dbReference type="Proteomes" id="UP000085678"/>
    </source>
</evidence>
<evidence type="ECO:0000256" key="1">
    <source>
        <dbReference type="SAM" id="MobiDB-lite"/>
    </source>
</evidence>
<dbReference type="GO" id="GO:0005730">
    <property type="term" value="C:nucleolus"/>
    <property type="evidence" value="ECO:0007669"/>
    <property type="project" value="TreeGrafter"/>
</dbReference>
<protein>
    <submittedName>
        <fullName evidence="4">Unhealthy ribosome biogenesis protein 2 homolog</fullName>
    </submittedName>
</protein>
<dbReference type="OrthoDB" id="160374at2759"/>
<evidence type="ECO:0000259" key="2">
    <source>
        <dbReference type="Pfam" id="PF10441"/>
    </source>
</evidence>
<dbReference type="InParanoid" id="A0A2R2MPY9"/>
<dbReference type="Pfam" id="PF10441">
    <property type="entry name" value="Urb2"/>
    <property type="match status" value="1"/>
</dbReference>
<accession>A0A2R2MPY9</accession>
<dbReference type="InterPro" id="IPR018849">
    <property type="entry name" value="Urb2/Npa2_C"/>
</dbReference>
<organism evidence="3 4">
    <name type="scientific">Lingula anatina</name>
    <name type="common">Brachiopod</name>
    <name type="synonym">Lingula unguis</name>
    <dbReference type="NCBI Taxonomy" id="7574"/>
    <lineage>
        <taxon>Eukaryota</taxon>
        <taxon>Metazoa</taxon>
        <taxon>Spiralia</taxon>
        <taxon>Lophotrochozoa</taxon>
        <taxon>Brachiopoda</taxon>
        <taxon>Linguliformea</taxon>
        <taxon>Lingulata</taxon>
        <taxon>Lingulida</taxon>
        <taxon>Linguloidea</taxon>
        <taxon>Lingulidae</taxon>
        <taxon>Lingula</taxon>
    </lineage>
</organism>
<name>A0A2R2MPY9_LINAN</name>
<proteinExistence type="predicted"/>
<dbReference type="PANTHER" id="PTHR15682:SF2">
    <property type="entry name" value="UNHEALTHY RIBOSOME BIOGENESIS PROTEIN 2 HOMOLOG"/>
    <property type="match status" value="1"/>
</dbReference>
<dbReference type="KEGG" id="lak:106178798"/>